<accession>S5N4S5</accession>
<dbReference type="PATRIC" id="fig|1197719.3.peg.290"/>
<dbReference type="KEGG" id="sbz:A464_289"/>
<reference evidence="2 3" key="1">
    <citation type="submission" date="2013-07" db="EMBL/GenBank/DDBJ databases">
        <title>Genome sequence of Salmonella bongori N268-08 - a rare clinical isolate.</title>
        <authorList>
            <person name="Marti R."/>
            <person name="Hagens S."/>
            <person name="Loessner M.J."/>
            <person name="Klumpp J."/>
        </authorList>
    </citation>
    <scope>NUCLEOTIDE SEQUENCE [LARGE SCALE GENOMIC DNA]</scope>
    <source>
        <strain evidence="2 3">N268-08</strain>
    </source>
</reference>
<dbReference type="eggNOG" id="ENOG5030I5E">
    <property type="taxonomic scope" value="Bacteria"/>
</dbReference>
<feature type="transmembrane region" description="Helical" evidence="1">
    <location>
        <begin position="36"/>
        <end position="57"/>
    </location>
</feature>
<dbReference type="HOGENOM" id="CLU_986497_0_0_6"/>
<evidence type="ECO:0000256" key="1">
    <source>
        <dbReference type="SAM" id="Phobius"/>
    </source>
</evidence>
<evidence type="ECO:0000313" key="3">
    <source>
        <dbReference type="Proteomes" id="UP000015042"/>
    </source>
</evidence>
<protein>
    <submittedName>
        <fullName evidence="2">CfcF putative</fullName>
    </submittedName>
</protein>
<keyword evidence="1" id="KW-0472">Membrane</keyword>
<gene>
    <name evidence="2" type="ORF">A464_289</name>
</gene>
<keyword evidence="1" id="KW-0812">Transmembrane</keyword>
<name>S5N4S5_SALBN</name>
<dbReference type="EMBL" id="CP006608">
    <property type="protein sequence ID" value="AGR57475.1"/>
    <property type="molecule type" value="Genomic_DNA"/>
</dbReference>
<evidence type="ECO:0000313" key="2">
    <source>
        <dbReference type="EMBL" id="AGR57475.1"/>
    </source>
</evidence>
<proteinExistence type="predicted"/>
<organism evidence="2 3">
    <name type="scientific">Salmonella bongori N268-08</name>
    <dbReference type="NCBI Taxonomy" id="1197719"/>
    <lineage>
        <taxon>Bacteria</taxon>
        <taxon>Pseudomonadati</taxon>
        <taxon>Pseudomonadota</taxon>
        <taxon>Gammaproteobacteria</taxon>
        <taxon>Enterobacterales</taxon>
        <taxon>Enterobacteriaceae</taxon>
        <taxon>Salmonella</taxon>
    </lineage>
</organism>
<sequence>MRGRAGLVYPDALKNMKENLIFWKKKLKKSGSRKNGVVILAGFLVTAICIAGGGLYIKKVNDKKAAAEVERQKIKRTQESITTFYRNAFTGVDLNQLPGVIREIERSRLPFSLIGFTETDYSCSNYSCRFIYELNDTFVFSVTDKNFFNTSYEGSFTENTLNFENVMIKSGDPRLLKNMNKGVQLDVVKCSNLLNYLYGYNSVMEQSDRVKVSKLPYSSVANAEQQFPAYRDSYGLLTGEFEVHVPDGFSDVHLFSERNPYKDLFIVQHIEKSVKTGADIILKGVFVCKK</sequence>
<dbReference type="AlphaFoldDB" id="S5N4S5"/>
<dbReference type="Proteomes" id="UP000015042">
    <property type="component" value="Chromosome"/>
</dbReference>
<keyword evidence="1" id="KW-1133">Transmembrane helix</keyword>